<evidence type="ECO:0000313" key="2">
    <source>
        <dbReference type="Proteomes" id="UP000482578"/>
    </source>
</evidence>
<dbReference type="AlphaFoldDB" id="A0A6B2KRD8"/>
<accession>A0A6B2KRD8</accession>
<comment type="caution">
    <text evidence="1">The sequence shown here is derived from an EMBL/GenBank/DDBJ whole genome shotgun (WGS) entry which is preliminary data.</text>
</comment>
<name>A0A6B2KRD8_9NEIS</name>
<sequence length="85" mass="9323">MNAPDIINQLDAVRGQIEAVRTDAHNLRALLERIASAEIEAEINTEHGYALVAVTKLMTCIVDDLNQAIDDASTYKRAKRMEAAA</sequence>
<proteinExistence type="predicted"/>
<organism evidence="1 2">
    <name type="scientific">Crenobacter caeni</name>
    <dbReference type="NCBI Taxonomy" id="2705474"/>
    <lineage>
        <taxon>Bacteria</taxon>
        <taxon>Pseudomonadati</taxon>
        <taxon>Pseudomonadota</taxon>
        <taxon>Betaproteobacteria</taxon>
        <taxon>Neisseriales</taxon>
        <taxon>Neisseriaceae</taxon>
        <taxon>Crenobacter</taxon>
    </lineage>
</organism>
<dbReference type="RefSeq" id="WP_163315720.1">
    <property type="nucleotide sequence ID" value="NZ_JAAGAA010000005.1"/>
</dbReference>
<gene>
    <name evidence="1" type="ORF">GZH52_06705</name>
</gene>
<protein>
    <submittedName>
        <fullName evidence="1">Uncharacterized protein</fullName>
    </submittedName>
</protein>
<dbReference type="Proteomes" id="UP000482578">
    <property type="component" value="Unassembled WGS sequence"/>
</dbReference>
<reference evidence="1 2" key="1">
    <citation type="submission" date="2020-02" db="EMBL/GenBank/DDBJ databases">
        <authorList>
            <person name="Yang Z."/>
        </authorList>
    </citation>
    <scope>NUCLEOTIDE SEQUENCE [LARGE SCALE GENOMIC DNA]</scope>
    <source>
        <strain evidence="1 2">HX-7-9</strain>
    </source>
</reference>
<evidence type="ECO:0000313" key="1">
    <source>
        <dbReference type="EMBL" id="NDV12487.1"/>
    </source>
</evidence>
<keyword evidence="2" id="KW-1185">Reference proteome</keyword>
<dbReference type="EMBL" id="JAAGAA010000005">
    <property type="protein sequence ID" value="NDV12487.1"/>
    <property type="molecule type" value="Genomic_DNA"/>
</dbReference>